<sequence length="301" mass="34198">MQYVQGQHQNDYPIQRITSPKAPDHGSTFLNIDDDTDSDKEFQSDSSACEAYSPYVLEKIEEICSPYAKGINNINQGTFALILPENSMVKVKVWFEDSVAKTIWIEGASPISYQPKGALPRRELYQNPTSINNNCIYFSCKPNGYSASNTPPQASESNEEHTLISLLYAIIAQLQRLLPQESCFTTPEFHEIKFESLYKSIKSAPAALQIIRAYLEHTTATSLLWIVDGLQFVVNVDTEPYLKELVNIIRAQEHAAKSKLCFMTEGKREVIFKIISPFTAEDALNEARRNLMEREFWHLCV</sequence>
<evidence type="ECO:0000313" key="3">
    <source>
        <dbReference type="Proteomes" id="UP000001294"/>
    </source>
</evidence>
<protein>
    <submittedName>
        <fullName evidence="2">Uncharacterized protein</fullName>
    </submittedName>
</protein>
<organism evidence="2 3">
    <name type="scientific">Talaromyces marneffei (strain ATCC 18224 / CBS 334.59 / QM 7333)</name>
    <name type="common">Penicillium marneffei</name>
    <dbReference type="NCBI Taxonomy" id="441960"/>
    <lineage>
        <taxon>Eukaryota</taxon>
        <taxon>Fungi</taxon>
        <taxon>Dikarya</taxon>
        <taxon>Ascomycota</taxon>
        <taxon>Pezizomycotina</taxon>
        <taxon>Eurotiomycetes</taxon>
        <taxon>Eurotiomycetidae</taxon>
        <taxon>Eurotiales</taxon>
        <taxon>Trichocomaceae</taxon>
        <taxon>Talaromyces</taxon>
        <taxon>Talaromyces sect. Talaromyces</taxon>
    </lineage>
</organism>
<feature type="region of interest" description="Disordered" evidence="1">
    <location>
        <begin position="1"/>
        <end position="44"/>
    </location>
</feature>
<dbReference type="HOGENOM" id="CLU_924700_0_0_1"/>
<accession>B6QCM9</accession>
<feature type="compositionally biased region" description="Polar residues" evidence="1">
    <location>
        <begin position="1"/>
        <end position="18"/>
    </location>
</feature>
<dbReference type="PhylomeDB" id="B6QCM9"/>
<reference evidence="3" key="1">
    <citation type="journal article" date="2015" name="Genome Announc.">
        <title>Genome sequence of the AIDS-associated pathogen Penicillium marneffei (ATCC18224) and its near taxonomic relative Talaromyces stipitatus (ATCC10500).</title>
        <authorList>
            <person name="Nierman W.C."/>
            <person name="Fedorova-Abrams N.D."/>
            <person name="Andrianopoulos A."/>
        </authorList>
    </citation>
    <scope>NUCLEOTIDE SEQUENCE [LARGE SCALE GENOMIC DNA]</scope>
    <source>
        <strain evidence="3">ATCC 18224 / CBS 334.59 / QM 7333</strain>
    </source>
</reference>
<proteinExistence type="predicted"/>
<dbReference type="AlphaFoldDB" id="B6QCM9"/>
<evidence type="ECO:0000313" key="2">
    <source>
        <dbReference type="EMBL" id="EEA25683.1"/>
    </source>
</evidence>
<keyword evidence="3" id="KW-1185">Reference proteome</keyword>
<dbReference type="EMBL" id="DS995900">
    <property type="protein sequence ID" value="EEA25683.1"/>
    <property type="molecule type" value="Genomic_DNA"/>
</dbReference>
<name>B6QCM9_TALMQ</name>
<evidence type="ECO:0000256" key="1">
    <source>
        <dbReference type="SAM" id="MobiDB-lite"/>
    </source>
</evidence>
<dbReference type="VEuPathDB" id="FungiDB:PMAA_067810"/>
<dbReference type="Proteomes" id="UP000001294">
    <property type="component" value="Unassembled WGS sequence"/>
</dbReference>
<gene>
    <name evidence="2" type="ORF">PMAA_067810</name>
</gene>